<protein>
    <recommendedName>
        <fullName evidence="3">DUF935 family protein</fullName>
    </recommendedName>
</protein>
<dbReference type="InterPro" id="IPR009279">
    <property type="entry name" value="Portal_Mu"/>
</dbReference>
<accession>A0A4P2QPR7</accession>
<organism evidence="1 2">
    <name type="scientific">Sorangium cellulosum</name>
    <name type="common">Polyangium cellulosum</name>
    <dbReference type="NCBI Taxonomy" id="56"/>
    <lineage>
        <taxon>Bacteria</taxon>
        <taxon>Pseudomonadati</taxon>
        <taxon>Myxococcota</taxon>
        <taxon>Polyangia</taxon>
        <taxon>Polyangiales</taxon>
        <taxon>Polyangiaceae</taxon>
        <taxon>Sorangium</taxon>
    </lineage>
</organism>
<name>A0A4P2QPR7_SORCE</name>
<gene>
    <name evidence="1" type="ORF">SOCE836_040730</name>
</gene>
<evidence type="ECO:0000313" key="1">
    <source>
        <dbReference type="EMBL" id="AUX31938.1"/>
    </source>
</evidence>
<dbReference type="AlphaFoldDB" id="A0A4P2QPR7"/>
<dbReference type="Proteomes" id="UP000295497">
    <property type="component" value="Chromosome"/>
</dbReference>
<dbReference type="RefSeq" id="WP_129575637.1">
    <property type="nucleotide sequence ID" value="NZ_CP012672.1"/>
</dbReference>
<sequence length="405" mass="45733">MSELPFTPTTVYHPYQILPISSWSVQEIRNTLNEHEEGNLARSARLAEALGRDEWIEGCLEQRNQGILGLPFCLDPAETGNAQAEAVAEEARTWWDAALPESTLEKLLRWDFLLGLAPAQIKWSSSGDRWTPSEVEIFDPGYAYWDWAERLFKMTVEEGLVHLVGGTGQWIVHCSGGYERGWMRGAIRSLAFPWLIRTNTKYRDWPRWSEAYGSPMKLLRVPHGAKDPEIAAFVEKVRKLAREAMILLPQKKEGDVDLNYDLELLQDERSAWEGFERLIKSCDTSIAIRILGQNLTTEVKGGSYAAASVHERILASIIRGVVTSLSTTLRNHLLKPWVRFNFGDENLAPFPKWDTSPPANKTEEMQATKTFVDASKADGSPVRVDFRAVAERHGVPVLDETQTPT</sequence>
<evidence type="ECO:0000313" key="2">
    <source>
        <dbReference type="Proteomes" id="UP000295497"/>
    </source>
</evidence>
<reference evidence="1 2" key="1">
    <citation type="submission" date="2015-09" db="EMBL/GenBank/DDBJ databases">
        <title>Sorangium comparison.</title>
        <authorList>
            <person name="Zaburannyi N."/>
            <person name="Bunk B."/>
            <person name="Overmann J."/>
            <person name="Mueller R."/>
        </authorList>
    </citation>
    <scope>NUCLEOTIDE SEQUENCE [LARGE SCALE GENOMIC DNA]</scope>
    <source>
        <strain evidence="1 2">So ce836</strain>
    </source>
</reference>
<dbReference type="EMBL" id="CP012672">
    <property type="protein sequence ID" value="AUX31938.1"/>
    <property type="molecule type" value="Genomic_DNA"/>
</dbReference>
<proteinExistence type="predicted"/>
<dbReference type="Pfam" id="PF06074">
    <property type="entry name" value="Portal_Mu"/>
    <property type="match status" value="1"/>
</dbReference>
<evidence type="ECO:0008006" key="3">
    <source>
        <dbReference type="Google" id="ProtNLM"/>
    </source>
</evidence>